<evidence type="ECO:0000313" key="2">
    <source>
        <dbReference type="EMBL" id="RZN67734.1"/>
    </source>
</evidence>
<feature type="transmembrane region" description="Helical" evidence="1">
    <location>
        <begin position="90"/>
        <end position="109"/>
    </location>
</feature>
<organism evidence="2 3">
    <name type="scientific">Candidatus Methanolliviera hydrocarbonicum</name>
    <dbReference type="NCBI Taxonomy" id="2491085"/>
    <lineage>
        <taxon>Archaea</taxon>
        <taxon>Methanobacteriati</taxon>
        <taxon>Methanobacteriota</taxon>
        <taxon>Candidatus Methanoliparia</taxon>
        <taxon>Candidatus Methanoliparales</taxon>
        <taxon>Candidatus Methanollivieraceae</taxon>
        <taxon>Candidatus Methanolliviera</taxon>
    </lineage>
</organism>
<evidence type="ECO:0000256" key="1">
    <source>
        <dbReference type="SAM" id="Phobius"/>
    </source>
</evidence>
<name>A0A520KV67_9EURY</name>
<gene>
    <name evidence="2" type="ORF">EF807_07190</name>
</gene>
<protein>
    <submittedName>
        <fullName evidence="2">Uncharacterized protein</fullName>
    </submittedName>
</protein>
<comment type="caution">
    <text evidence="2">The sequence shown here is derived from an EMBL/GenBank/DDBJ whole genome shotgun (WGS) entry which is preliminary data.</text>
</comment>
<feature type="transmembrane region" description="Helical" evidence="1">
    <location>
        <begin position="58"/>
        <end position="78"/>
    </location>
</feature>
<dbReference type="Proteomes" id="UP000320766">
    <property type="component" value="Unassembled WGS sequence"/>
</dbReference>
<proteinExistence type="predicted"/>
<keyword evidence="1" id="KW-1133">Transmembrane helix</keyword>
<keyword evidence="1" id="KW-0812">Transmembrane</keyword>
<feature type="transmembrane region" description="Helical" evidence="1">
    <location>
        <begin position="6"/>
        <end position="23"/>
    </location>
</feature>
<dbReference type="EMBL" id="RXIL01000131">
    <property type="protein sequence ID" value="RZN67734.1"/>
    <property type="molecule type" value="Genomic_DNA"/>
</dbReference>
<keyword evidence="1" id="KW-0472">Membrane</keyword>
<sequence>MLEELFFILGLVNNLFLIFIFLIREKRRAILHRIGPIYLLLAIPAVYGIFLVQQEQKAMQYTIFLGIFLAYLALEALYDFILKISFRQNWKLSTPYLCLYYAMNYGFVVMVWKTYLIGGIIMLALFIIQIIVNIATHSRKSKSKTIDK</sequence>
<accession>A0A520KV67</accession>
<reference evidence="2 3" key="1">
    <citation type="journal article" date="2019" name="Nat. Microbiol.">
        <title>Wide diversity of methane and short-chain alkane metabolisms in uncultured archaea.</title>
        <authorList>
            <person name="Borrel G."/>
            <person name="Adam P.S."/>
            <person name="McKay L.J."/>
            <person name="Chen L.X."/>
            <person name="Sierra-Garcia I.N."/>
            <person name="Sieber C.M."/>
            <person name="Letourneur Q."/>
            <person name="Ghozlane A."/>
            <person name="Andersen G.L."/>
            <person name="Li W.J."/>
            <person name="Hallam S.J."/>
            <person name="Muyzer G."/>
            <person name="de Oliveira V.M."/>
            <person name="Inskeep W.P."/>
            <person name="Banfield J.F."/>
            <person name="Gribaldo S."/>
        </authorList>
    </citation>
    <scope>NUCLEOTIDE SEQUENCE [LARGE SCALE GENOMIC DNA]</scope>
    <source>
        <strain evidence="2">NM1b</strain>
    </source>
</reference>
<evidence type="ECO:0000313" key="3">
    <source>
        <dbReference type="Proteomes" id="UP000320766"/>
    </source>
</evidence>
<feature type="transmembrane region" description="Helical" evidence="1">
    <location>
        <begin position="35"/>
        <end position="52"/>
    </location>
</feature>
<feature type="transmembrane region" description="Helical" evidence="1">
    <location>
        <begin position="115"/>
        <end position="135"/>
    </location>
</feature>
<dbReference type="AlphaFoldDB" id="A0A520KV67"/>